<keyword evidence="1" id="KW-0472">Membrane</keyword>
<dbReference type="WBParaSite" id="SVE_1697100.1">
    <property type="protein sequence ID" value="SVE_1697100.1"/>
    <property type="gene ID" value="SVE_1697100"/>
</dbReference>
<feature type="transmembrane region" description="Helical" evidence="1">
    <location>
        <begin position="7"/>
        <end position="28"/>
    </location>
</feature>
<evidence type="ECO:0000313" key="3">
    <source>
        <dbReference type="WBParaSite" id="SVE_1697100.1"/>
    </source>
</evidence>
<reference evidence="3" key="2">
    <citation type="submission" date="2015-08" db="UniProtKB">
        <authorList>
            <consortium name="WormBaseParasite"/>
        </authorList>
    </citation>
    <scope>IDENTIFICATION</scope>
</reference>
<keyword evidence="1" id="KW-0812">Transmembrane</keyword>
<dbReference type="Gene3D" id="2.60.40.3330">
    <property type="match status" value="1"/>
</dbReference>
<proteinExistence type="predicted"/>
<dbReference type="InterPro" id="IPR038479">
    <property type="entry name" value="Transthyretin-like_sf"/>
</dbReference>
<evidence type="ECO:0000256" key="1">
    <source>
        <dbReference type="SAM" id="Phobius"/>
    </source>
</evidence>
<keyword evidence="2" id="KW-1185">Reference proteome</keyword>
<keyword evidence="1" id="KW-1133">Transmembrane helix</keyword>
<accession>A0A0K0FX05</accession>
<dbReference type="Proteomes" id="UP000035680">
    <property type="component" value="Unassembled WGS sequence"/>
</dbReference>
<protein>
    <submittedName>
        <fullName evidence="3">Uncharacterized protein</fullName>
    </submittedName>
</protein>
<reference evidence="2" key="1">
    <citation type="submission" date="2014-07" db="EMBL/GenBank/DDBJ databases">
        <authorList>
            <person name="Martin A.A"/>
            <person name="De Silva N."/>
        </authorList>
    </citation>
    <scope>NUCLEOTIDE SEQUENCE</scope>
</reference>
<sequence>MLFLKNILIFLIIFLYEIFKTHCFFNFYSAGISGKLTCSTNALNIVTAQVEITKISKCLKKFKTISKATVKLGTSFALEGHYRRFLSRCRPHFFVKITYECSKNHPSIYRSIGRSSHRRNSIQPCQKVFLMEIPSTFIFRSYNILNFYGLRTLDLAKVSGQIQPMLSGRTRCLF</sequence>
<evidence type="ECO:0000313" key="2">
    <source>
        <dbReference type="Proteomes" id="UP000035680"/>
    </source>
</evidence>
<dbReference type="AlphaFoldDB" id="A0A0K0FX05"/>
<name>A0A0K0FX05_STRVS</name>
<organism evidence="2 3">
    <name type="scientific">Strongyloides venezuelensis</name>
    <name type="common">Threadworm</name>
    <dbReference type="NCBI Taxonomy" id="75913"/>
    <lineage>
        <taxon>Eukaryota</taxon>
        <taxon>Metazoa</taxon>
        <taxon>Ecdysozoa</taxon>
        <taxon>Nematoda</taxon>
        <taxon>Chromadorea</taxon>
        <taxon>Rhabditida</taxon>
        <taxon>Tylenchina</taxon>
        <taxon>Panagrolaimomorpha</taxon>
        <taxon>Strongyloidoidea</taxon>
        <taxon>Strongyloididae</taxon>
        <taxon>Strongyloides</taxon>
    </lineage>
</organism>